<proteinExistence type="predicted"/>
<evidence type="ECO:0000313" key="3">
    <source>
        <dbReference type="Proteomes" id="UP000076727"/>
    </source>
</evidence>
<feature type="region of interest" description="Disordered" evidence="1">
    <location>
        <begin position="131"/>
        <end position="154"/>
    </location>
</feature>
<dbReference type="EMBL" id="KV429051">
    <property type="protein sequence ID" value="KZT70514.1"/>
    <property type="molecule type" value="Genomic_DNA"/>
</dbReference>
<dbReference type="Proteomes" id="UP000076727">
    <property type="component" value="Unassembled WGS sequence"/>
</dbReference>
<feature type="compositionally biased region" description="Basic residues" evidence="1">
    <location>
        <begin position="132"/>
        <end position="147"/>
    </location>
</feature>
<sequence length="161" mass="18459">MRNNYRSFVCTYTVARNFRLSPRQTIQRVVAASEMRCTPKSFRRHFIQPQGSWIQGPHSKRLHQSYAATSLSMKIQTVPFLPRSEGDEMKSMTFVPMDYQSGSRWNSMHRLRRRSMTALAVISITGATACGKHTRGAGNHKGRHSPARMRTTPRSLIIYKS</sequence>
<evidence type="ECO:0000313" key="2">
    <source>
        <dbReference type="EMBL" id="KZT70514.1"/>
    </source>
</evidence>
<evidence type="ECO:0000256" key="1">
    <source>
        <dbReference type="SAM" id="MobiDB-lite"/>
    </source>
</evidence>
<protein>
    <submittedName>
        <fullName evidence="2">Uncharacterized protein</fullName>
    </submittedName>
</protein>
<keyword evidence="3" id="KW-1185">Reference proteome</keyword>
<name>A0A165RAR3_9APHY</name>
<dbReference type="AlphaFoldDB" id="A0A165RAR3"/>
<accession>A0A165RAR3</accession>
<gene>
    <name evidence="2" type="ORF">DAEQUDRAFT_210803</name>
</gene>
<reference evidence="2 3" key="1">
    <citation type="journal article" date="2016" name="Mol. Biol. Evol.">
        <title>Comparative Genomics of Early-Diverging Mushroom-Forming Fungi Provides Insights into the Origins of Lignocellulose Decay Capabilities.</title>
        <authorList>
            <person name="Nagy L.G."/>
            <person name="Riley R."/>
            <person name="Tritt A."/>
            <person name="Adam C."/>
            <person name="Daum C."/>
            <person name="Floudas D."/>
            <person name="Sun H."/>
            <person name="Yadav J.S."/>
            <person name="Pangilinan J."/>
            <person name="Larsson K.H."/>
            <person name="Matsuura K."/>
            <person name="Barry K."/>
            <person name="Labutti K."/>
            <person name="Kuo R."/>
            <person name="Ohm R.A."/>
            <person name="Bhattacharya S.S."/>
            <person name="Shirouzu T."/>
            <person name="Yoshinaga Y."/>
            <person name="Martin F.M."/>
            <person name="Grigoriev I.V."/>
            <person name="Hibbett D.S."/>
        </authorList>
    </citation>
    <scope>NUCLEOTIDE SEQUENCE [LARGE SCALE GENOMIC DNA]</scope>
    <source>
        <strain evidence="2 3">L-15889</strain>
    </source>
</reference>
<organism evidence="2 3">
    <name type="scientific">Daedalea quercina L-15889</name>
    <dbReference type="NCBI Taxonomy" id="1314783"/>
    <lineage>
        <taxon>Eukaryota</taxon>
        <taxon>Fungi</taxon>
        <taxon>Dikarya</taxon>
        <taxon>Basidiomycota</taxon>
        <taxon>Agaricomycotina</taxon>
        <taxon>Agaricomycetes</taxon>
        <taxon>Polyporales</taxon>
        <taxon>Fomitopsis</taxon>
    </lineage>
</organism>